<dbReference type="PROSITE" id="PS51257">
    <property type="entry name" value="PROKAR_LIPOPROTEIN"/>
    <property type="match status" value="1"/>
</dbReference>
<dbReference type="Pfam" id="PF06674">
    <property type="entry name" value="DUF1176"/>
    <property type="match status" value="1"/>
</dbReference>
<keyword evidence="3" id="KW-1185">Reference proteome</keyword>
<evidence type="ECO:0008006" key="4">
    <source>
        <dbReference type="Google" id="ProtNLM"/>
    </source>
</evidence>
<evidence type="ECO:0000313" key="3">
    <source>
        <dbReference type="Proteomes" id="UP000241167"/>
    </source>
</evidence>
<name>A0A2P7QYJ2_9SPHN</name>
<dbReference type="Proteomes" id="UP000241167">
    <property type="component" value="Unassembled WGS sequence"/>
</dbReference>
<sequence>MCPMFRPALILPLLIAACSGGDEETANASAAASPAPPQANPVQAQTSPPAAIADSHTPAKPSELRTFGDWAVGCDNGLSCTMASLAPEDPGFADMTVTIARAPGADGAIAIDVSVQDRDDADLELAVDDGKAVKAAKGSVGGADARRLAVEMVDGTSLTARDASGKAIASIALKGAAAAFRYVDDKQGRAGGTTAIAARGSAPAGSVPSAPALPVIVSPKPGGTPVTLSKTELAALRKRAECDLEGMGLVQDPEISALGGGKSLIVLPCSSGAYNLIAALFVSDGKTIEPARMDTDSGMGPVDEQGGIPDVVNGGFEDGILSSYAKGRGIGDCGITQSFVWDGSRFRLIEQAEMGECRGNPEFITTWRARVVRR</sequence>
<organism evidence="2 3">
    <name type="scientific">Allosphingosinicella deserti</name>
    <dbReference type="NCBI Taxonomy" id="2116704"/>
    <lineage>
        <taxon>Bacteria</taxon>
        <taxon>Pseudomonadati</taxon>
        <taxon>Pseudomonadota</taxon>
        <taxon>Alphaproteobacteria</taxon>
        <taxon>Sphingomonadales</taxon>
        <taxon>Sphingomonadaceae</taxon>
        <taxon>Allosphingosinicella</taxon>
    </lineage>
</organism>
<protein>
    <recommendedName>
        <fullName evidence="4">DUF1176 domain-containing protein</fullName>
    </recommendedName>
</protein>
<evidence type="ECO:0000256" key="1">
    <source>
        <dbReference type="SAM" id="MobiDB-lite"/>
    </source>
</evidence>
<evidence type="ECO:0000313" key="2">
    <source>
        <dbReference type="EMBL" id="PSJ43013.1"/>
    </source>
</evidence>
<proteinExistence type="predicted"/>
<dbReference type="InterPro" id="IPR009560">
    <property type="entry name" value="DUF1176"/>
</dbReference>
<comment type="caution">
    <text evidence="2">The sequence shown here is derived from an EMBL/GenBank/DDBJ whole genome shotgun (WGS) entry which is preliminary data.</text>
</comment>
<feature type="region of interest" description="Disordered" evidence="1">
    <location>
        <begin position="27"/>
        <end position="60"/>
    </location>
</feature>
<gene>
    <name evidence="2" type="ORF">C7I55_00975</name>
</gene>
<reference evidence="2 3" key="1">
    <citation type="submission" date="2018-03" db="EMBL/GenBank/DDBJ databases">
        <title>The draft genome of Sphingosinicella sp. GL-C-18.</title>
        <authorList>
            <person name="Liu L."/>
            <person name="Li L."/>
            <person name="Liang L."/>
            <person name="Zhang X."/>
            <person name="Wang T."/>
        </authorList>
    </citation>
    <scope>NUCLEOTIDE SEQUENCE [LARGE SCALE GENOMIC DNA]</scope>
    <source>
        <strain evidence="2 3">GL-C-18</strain>
    </source>
</reference>
<accession>A0A2P7QYJ2</accession>
<dbReference type="EMBL" id="PXYI01000001">
    <property type="protein sequence ID" value="PSJ43013.1"/>
    <property type="molecule type" value="Genomic_DNA"/>
</dbReference>
<dbReference type="AlphaFoldDB" id="A0A2P7QYJ2"/>